<evidence type="ECO:0000256" key="1">
    <source>
        <dbReference type="SAM" id="MobiDB-lite"/>
    </source>
</evidence>
<comment type="caution">
    <text evidence="2">The sequence shown here is derived from an EMBL/GenBank/DDBJ whole genome shotgun (WGS) entry which is preliminary data.</text>
</comment>
<feature type="compositionally biased region" description="Polar residues" evidence="1">
    <location>
        <begin position="88"/>
        <end position="104"/>
    </location>
</feature>
<feature type="compositionally biased region" description="Low complexity" evidence="1">
    <location>
        <begin position="105"/>
        <end position="120"/>
    </location>
</feature>
<feature type="region of interest" description="Disordered" evidence="1">
    <location>
        <begin position="52"/>
        <end position="120"/>
    </location>
</feature>
<protein>
    <submittedName>
        <fullName evidence="2">Uncharacterized protein</fullName>
    </submittedName>
</protein>
<evidence type="ECO:0000313" key="2">
    <source>
        <dbReference type="EMBL" id="KAF7535842.1"/>
    </source>
</evidence>
<gene>
    <name evidence="2" type="ORF">G7Z17_g13139</name>
</gene>
<accession>A0A9P5H1K9</accession>
<dbReference type="Proteomes" id="UP000722485">
    <property type="component" value="Unassembled WGS sequence"/>
</dbReference>
<sequence length="140" mass="14989">MGRTALTLQLNDSTRFDADGNTLGRLPVPVPRAYTLRTDRFTAMCHRLSHVTTGGRSVSAPLPDAAMPGTEHLHGPAQWPHGVHVSAEPNQSRADQTLSSPSSDPLQTLRPSLTTTPTTSSHDVSYFGFPILASYASAPQ</sequence>
<dbReference type="EMBL" id="JAANBB010000698">
    <property type="protein sequence ID" value="KAF7535842.1"/>
    <property type="molecule type" value="Genomic_DNA"/>
</dbReference>
<proteinExistence type="predicted"/>
<organism evidence="2 3">
    <name type="scientific">Cylindrodendrum hubeiense</name>
    <dbReference type="NCBI Taxonomy" id="595255"/>
    <lineage>
        <taxon>Eukaryota</taxon>
        <taxon>Fungi</taxon>
        <taxon>Dikarya</taxon>
        <taxon>Ascomycota</taxon>
        <taxon>Pezizomycotina</taxon>
        <taxon>Sordariomycetes</taxon>
        <taxon>Hypocreomycetidae</taxon>
        <taxon>Hypocreales</taxon>
        <taxon>Nectriaceae</taxon>
        <taxon>Cylindrodendrum</taxon>
    </lineage>
</organism>
<evidence type="ECO:0000313" key="3">
    <source>
        <dbReference type="Proteomes" id="UP000722485"/>
    </source>
</evidence>
<keyword evidence="3" id="KW-1185">Reference proteome</keyword>
<dbReference type="AlphaFoldDB" id="A0A9P5H1K9"/>
<name>A0A9P5H1K9_9HYPO</name>
<reference evidence="2" key="1">
    <citation type="submission" date="2020-03" db="EMBL/GenBank/DDBJ databases">
        <title>Draft Genome Sequence of Cylindrodendrum hubeiense.</title>
        <authorList>
            <person name="Buettner E."/>
            <person name="Kellner H."/>
        </authorList>
    </citation>
    <scope>NUCLEOTIDE SEQUENCE</scope>
    <source>
        <strain evidence="2">IHI 201604</strain>
    </source>
</reference>